<protein>
    <submittedName>
        <fullName evidence="2">Lamin tail domain-containing protein</fullName>
    </submittedName>
</protein>
<gene>
    <name evidence="2" type="ORF">P0O24_03130</name>
</gene>
<dbReference type="InterPro" id="IPR001322">
    <property type="entry name" value="Lamin_tail_dom"/>
</dbReference>
<feature type="domain" description="LTD" evidence="1">
    <location>
        <begin position="151"/>
        <end position="251"/>
    </location>
</feature>
<reference evidence="2 3" key="1">
    <citation type="submission" date="2023-03" db="EMBL/GenBank/DDBJ databases">
        <title>Whole genome sequencing of Methanotrichaceae archaeon M04Ac.</title>
        <authorList>
            <person name="Khomyakova M.A."/>
            <person name="Merkel A.Y."/>
            <person name="Slobodkin A.I."/>
        </authorList>
    </citation>
    <scope>NUCLEOTIDE SEQUENCE [LARGE SCALE GENOMIC DNA]</scope>
    <source>
        <strain evidence="2 3">M04Ac</strain>
    </source>
</reference>
<comment type="caution">
    <text evidence="2">The sequence shown here is derived from an EMBL/GenBank/DDBJ whole genome shotgun (WGS) entry which is preliminary data.</text>
</comment>
<dbReference type="EMBL" id="JARFPL010000007">
    <property type="protein sequence ID" value="MDF0592574.1"/>
    <property type="molecule type" value="Genomic_DNA"/>
</dbReference>
<dbReference type="InterPro" id="IPR035437">
    <property type="entry name" value="SNase_OB-fold_sf"/>
</dbReference>
<proteinExistence type="predicted"/>
<evidence type="ECO:0000313" key="2">
    <source>
        <dbReference type="EMBL" id="MDF0592574.1"/>
    </source>
</evidence>
<evidence type="ECO:0000313" key="3">
    <source>
        <dbReference type="Proteomes" id="UP001215956"/>
    </source>
</evidence>
<dbReference type="SUPFAM" id="SSF74853">
    <property type="entry name" value="Lamin A/C globular tail domain"/>
    <property type="match status" value="1"/>
</dbReference>
<dbReference type="SMART" id="SM00318">
    <property type="entry name" value="SNc"/>
    <property type="match status" value="1"/>
</dbReference>
<dbReference type="SUPFAM" id="SSF50199">
    <property type="entry name" value="Staphylococcal nuclease"/>
    <property type="match status" value="1"/>
</dbReference>
<dbReference type="InterPro" id="IPR036415">
    <property type="entry name" value="Lamin_tail_dom_sf"/>
</dbReference>
<dbReference type="RefSeq" id="WP_316968283.1">
    <property type="nucleotide sequence ID" value="NZ_JARFPL010000007.1"/>
</dbReference>
<name>A0ABT5XD04_9EURY</name>
<dbReference type="InterPro" id="IPR016071">
    <property type="entry name" value="Staphylococal_nuclease_OB-fold"/>
</dbReference>
<dbReference type="Pfam" id="PF00932">
    <property type="entry name" value="LTD"/>
    <property type="match status" value="1"/>
</dbReference>
<accession>A0ABT5XD04</accession>
<keyword evidence="3" id="KW-1185">Reference proteome</keyword>
<dbReference type="Gene3D" id="2.40.50.90">
    <property type="match status" value="1"/>
</dbReference>
<dbReference type="Gene3D" id="2.60.40.1260">
    <property type="entry name" value="Lamin Tail domain"/>
    <property type="match status" value="1"/>
</dbReference>
<sequence>MRTDIYIVFILFLALLTTIAAAVPKEASGTVIGVDSGDVFEVLIVEEDPRTGPGVVTVKLADVIISEIESAGREAAKEFAEAHLMNRTVWLDIDDLSVAGRDPKGRLICVVYLEEPDGRINLTHPFNRLLVDAGHAEAHDFQEDEFDPAEWWPSWVVINEVEANPEGGDADYEWVELYNDGWDDADVGNWTLTTAGGSIILLEAGTIVPAGGFFVVTAGGYWLQNSDELVILRDDRGVEVDRTPALNDQDDDVNSWSRYPDGGDEWIRIEASPGLPVPPIELSLGTISDLAEESDNWLLWSNAPPSGLWDVSDFLKC</sequence>
<evidence type="ECO:0000259" key="1">
    <source>
        <dbReference type="PROSITE" id="PS51841"/>
    </source>
</evidence>
<dbReference type="PROSITE" id="PS51841">
    <property type="entry name" value="LTD"/>
    <property type="match status" value="1"/>
</dbReference>
<organism evidence="2 3">
    <name type="scientific">Candidatus Methanocrinis alkalitolerans</name>
    <dbReference type="NCBI Taxonomy" id="3033395"/>
    <lineage>
        <taxon>Archaea</taxon>
        <taxon>Methanobacteriati</taxon>
        <taxon>Methanobacteriota</taxon>
        <taxon>Stenosarchaea group</taxon>
        <taxon>Methanomicrobia</taxon>
        <taxon>Methanotrichales</taxon>
        <taxon>Methanotrichaceae</taxon>
        <taxon>Methanocrinis</taxon>
    </lineage>
</organism>
<dbReference type="Proteomes" id="UP001215956">
    <property type="component" value="Unassembled WGS sequence"/>
</dbReference>